<gene>
    <name evidence="6" type="ORF">IAB88_03455</name>
</gene>
<dbReference type="Proteomes" id="UP000823598">
    <property type="component" value="Unassembled WGS sequence"/>
</dbReference>
<evidence type="ECO:0000256" key="2">
    <source>
        <dbReference type="ARBA" id="ARBA00022475"/>
    </source>
</evidence>
<sequence length="690" mass="75784">MAVLEKIRSKSVLLLVVIGVALLAFIIGDFLNSGRSFFGAGTTVAKVDGKKISITDFQRRYEEYNQQLQASNQTVDGAVVQNRVLQDMVTEQLLNEEVEALGIDVTDAEITEAMTGQGAAPAVVQMARQLGLESPAQLHDLIFNPGKYGARDEDVAQVRAQWLEMERNITNQLKFQKVGILLSGAIQANDLDKEAIAADMSTASTVDLVNVPYSSLDNKDFPVSEEELKARYEKEKSQFETEDEIRKIHYIAVNIVPSQADLAKAQALFNKVDSTLRVTTGVESVRNISELTISQRTVRTNDVDAATREFITSASDGAVSAPRFRSDEHSLTKLISRKMDVDSVNVDMLQVQGPKAVQDSILNLLNTGKPFAEVADNKVAGGQQNMWMNMMQMGTDNKSLEAKAKLLSAGKEYFVIDSNDNAALIYRVNEKRAPKQMYEIADVSYKVYPSDETIDNLRAGLQKYIAENNTSKAFTEKAIASGYQALAAEITAESAQINGIEATRKEVQWAFGAEAGSVSPIYDNEGNDKMIAVALDEIIPAGHMPLSDPTVRSIIENKVRNDKKGEKLMADYKGKANDLAGYAKLMNVPVDTAVTVTFSQDFIPVLRNMESKLTAEAPYVKQGSLNGPVKGDQGVFVYQVVKNEKSSTQMTPDQLAQRYSMTLGSAAVSQMAVEILRENKDIVNNLIDFY</sequence>
<name>A0A9D9IP25_9BACT</name>
<dbReference type="GO" id="GO:0005886">
    <property type="term" value="C:plasma membrane"/>
    <property type="evidence" value="ECO:0007669"/>
    <property type="project" value="UniProtKB-SubCell"/>
</dbReference>
<dbReference type="InterPro" id="IPR052029">
    <property type="entry name" value="PpiD_chaperone"/>
</dbReference>
<accession>A0A9D9IP25</accession>
<dbReference type="PANTHER" id="PTHR47529:SF1">
    <property type="entry name" value="PERIPLASMIC CHAPERONE PPID"/>
    <property type="match status" value="1"/>
</dbReference>
<evidence type="ECO:0000256" key="4">
    <source>
        <dbReference type="ARBA" id="ARBA00023186"/>
    </source>
</evidence>
<evidence type="ECO:0000256" key="1">
    <source>
        <dbReference type="ARBA" id="ARBA00004236"/>
    </source>
</evidence>
<evidence type="ECO:0000313" key="7">
    <source>
        <dbReference type="Proteomes" id="UP000823598"/>
    </source>
</evidence>
<dbReference type="Gene3D" id="1.10.4030.10">
    <property type="entry name" value="Porin chaperone SurA, peptide-binding domain"/>
    <property type="match status" value="1"/>
</dbReference>
<keyword evidence="5" id="KW-0812">Transmembrane</keyword>
<dbReference type="InterPro" id="IPR027304">
    <property type="entry name" value="Trigger_fact/SurA_dom_sf"/>
</dbReference>
<keyword evidence="2" id="KW-1003">Cell membrane</keyword>
<comment type="caution">
    <text evidence="6">The sequence shown here is derived from an EMBL/GenBank/DDBJ whole genome shotgun (WGS) entry which is preliminary data.</text>
</comment>
<keyword evidence="3 5" id="KW-0472">Membrane</keyword>
<evidence type="ECO:0000256" key="3">
    <source>
        <dbReference type="ARBA" id="ARBA00023136"/>
    </source>
</evidence>
<dbReference type="AlphaFoldDB" id="A0A9D9IP25"/>
<dbReference type="PANTHER" id="PTHR47529">
    <property type="entry name" value="PEPTIDYL-PROLYL CIS-TRANS ISOMERASE D"/>
    <property type="match status" value="1"/>
</dbReference>
<protein>
    <submittedName>
        <fullName evidence="6">SurA N-terminal domain-containing protein</fullName>
    </submittedName>
</protein>
<feature type="transmembrane region" description="Helical" evidence="5">
    <location>
        <begin position="12"/>
        <end position="31"/>
    </location>
</feature>
<proteinExistence type="predicted"/>
<keyword evidence="4" id="KW-0143">Chaperone</keyword>
<keyword evidence="5" id="KW-1133">Transmembrane helix</keyword>
<dbReference type="Pfam" id="PF13623">
    <property type="entry name" value="SurA_N_2"/>
    <property type="match status" value="1"/>
</dbReference>
<reference evidence="6" key="1">
    <citation type="submission" date="2020-10" db="EMBL/GenBank/DDBJ databases">
        <authorList>
            <person name="Gilroy R."/>
        </authorList>
    </citation>
    <scope>NUCLEOTIDE SEQUENCE</scope>
    <source>
        <strain evidence="6">6919</strain>
    </source>
</reference>
<reference evidence="6" key="2">
    <citation type="journal article" date="2021" name="PeerJ">
        <title>Extensive microbial diversity within the chicken gut microbiome revealed by metagenomics and culture.</title>
        <authorList>
            <person name="Gilroy R."/>
            <person name="Ravi A."/>
            <person name="Getino M."/>
            <person name="Pursley I."/>
            <person name="Horton D.L."/>
            <person name="Alikhan N.F."/>
            <person name="Baker D."/>
            <person name="Gharbi K."/>
            <person name="Hall N."/>
            <person name="Watson M."/>
            <person name="Adriaenssens E.M."/>
            <person name="Foster-Nyarko E."/>
            <person name="Jarju S."/>
            <person name="Secka A."/>
            <person name="Antonio M."/>
            <person name="Oren A."/>
            <person name="Chaudhuri R.R."/>
            <person name="La Ragione R."/>
            <person name="Hildebrand F."/>
            <person name="Pallen M.J."/>
        </authorList>
    </citation>
    <scope>NUCLEOTIDE SEQUENCE</scope>
    <source>
        <strain evidence="6">6919</strain>
    </source>
</reference>
<evidence type="ECO:0000313" key="6">
    <source>
        <dbReference type="EMBL" id="MBO8476032.1"/>
    </source>
</evidence>
<dbReference type="SUPFAM" id="SSF109998">
    <property type="entry name" value="Triger factor/SurA peptide-binding domain-like"/>
    <property type="match status" value="1"/>
</dbReference>
<evidence type="ECO:0000256" key="5">
    <source>
        <dbReference type="SAM" id="Phobius"/>
    </source>
</evidence>
<organism evidence="6 7">
    <name type="scientific">Candidatus Limisoma faecipullorum</name>
    <dbReference type="NCBI Taxonomy" id="2840854"/>
    <lineage>
        <taxon>Bacteria</taxon>
        <taxon>Pseudomonadati</taxon>
        <taxon>Bacteroidota</taxon>
        <taxon>Bacteroidia</taxon>
        <taxon>Bacteroidales</taxon>
        <taxon>Candidatus Limisoma</taxon>
    </lineage>
</organism>
<comment type="subcellular location">
    <subcellularLocation>
        <location evidence="1">Cell membrane</location>
    </subcellularLocation>
</comment>
<dbReference type="EMBL" id="JADIMC010000039">
    <property type="protein sequence ID" value="MBO8476032.1"/>
    <property type="molecule type" value="Genomic_DNA"/>
</dbReference>